<evidence type="ECO:0000256" key="2">
    <source>
        <dbReference type="SAM" id="Phobius"/>
    </source>
</evidence>
<keyword evidence="3" id="KW-0732">Signal</keyword>
<evidence type="ECO:0008006" key="6">
    <source>
        <dbReference type="Google" id="ProtNLM"/>
    </source>
</evidence>
<feature type="chain" id="PRO_5032925364" description="SUEL-type lectin domain-containing protein" evidence="3">
    <location>
        <begin position="20"/>
        <end position="550"/>
    </location>
</feature>
<evidence type="ECO:0000313" key="4">
    <source>
        <dbReference type="EMBL" id="VDI65274.1"/>
    </source>
</evidence>
<feature type="signal peptide" evidence="3">
    <location>
        <begin position="1"/>
        <end position="19"/>
    </location>
</feature>
<reference evidence="4" key="1">
    <citation type="submission" date="2018-11" db="EMBL/GenBank/DDBJ databases">
        <authorList>
            <person name="Alioto T."/>
            <person name="Alioto T."/>
        </authorList>
    </citation>
    <scope>NUCLEOTIDE SEQUENCE</scope>
</reference>
<accession>A0A8B6GKM6</accession>
<organism evidence="4 5">
    <name type="scientific">Mytilus galloprovincialis</name>
    <name type="common">Mediterranean mussel</name>
    <dbReference type="NCBI Taxonomy" id="29158"/>
    <lineage>
        <taxon>Eukaryota</taxon>
        <taxon>Metazoa</taxon>
        <taxon>Spiralia</taxon>
        <taxon>Lophotrochozoa</taxon>
        <taxon>Mollusca</taxon>
        <taxon>Bivalvia</taxon>
        <taxon>Autobranchia</taxon>
        <taxon>Pteriomorphia</taxon>
        <taxon>Mytilida</taxon>
        <taxon>Mytiloidea</taxon>
        <taxon>Mytilidae</taxon>
        <taxon>Mytilinae</taxon>
        <taxon>Mytilus</taxon>
    </lineage>
</organism>
<evidence type="ECO:0000256" key="1">
    <source>
        <dbReference type="SAM" id="MobiDB-lite"/>
    </source>
</evidence>
<proteinExistence type="predicted"/>
<dbReference type="AlphaFoldDB" id="A0A8B6GKM6"/>
<keyword evidence="2" id="KW-0472">Membrane</keyword>
<dbReference type="EMBL" id="UYJE01008594">
    <property type="protein sequence ID" value="VDI65274.1"/>
    <property type="molecule type" value="Genomic_DNA"/>
</dbReference>
<dbReference type="Gene3D" id="2.60.120.740">
    <property type="match status" value="1"/>
</dbReference>
<feature type="region of interest" description="Disordered" evidence="1">
    <location>
        <begin position="387"/>
        <end position="435"/>
    </location>
</feature>
<feature type="region of interest" description="Disordered" evidence="1">
    <location>
        <begin position="473"/>
        <end position="510"/>
    </location>
</feature>
<keyword evidence="2" id="KW-1133">Transmembrane helix</keyword>
<gene>
    <name evidence="4" type="ORF">MGAL_10B076231</name>
</gene>
<sequence>MHRFTFVFMFLWILKTSNGLRMIIREGSTRELWCIGDMVLDIYFAKYEGRAIYCGRNEVTASVQQQCDGLTRCQVSAKDEIYDDSCAFSNEVLTIRYGCVAPTLSTATEDTLGSTTDINRWHSSTSDSDRRPSSVTDDILLVNTTSIEPRESAQTNIGNGHTSETITIATLIGGCIFGLLLIAVITITIFRHFSGAKDIYAGDNVETLQISALSGSELDHHDHRSGLIENVAETHLNNRDNNQSNNTSTFLSMAYKNNSYTLEPTTVKNVSESAESSRVTGETRWKYIDDSEYSVIQNYSDSGDILPPSYDVVRECTSPKCLAVCANKYNRAHYNGNSYDKTNTTQIQWSSDHNDGYSTAATFLLESDQCRYNTDSSQHVYENQLIGSKDKTASNQHKTSRKFTFGADHLSAEKKDMNASTKKSNPYDNMNFTKSSRAEKTYKKATRNYQNIGDNFSPAANYINIDEKLSIENQKEDSDYSSPINRTSSSQGVEESEQNNNKQSQCYMPMNFGSSKKNTDFVESDNVYVPIMSPTTLVSLSDVFDDTYQL</sequence>
<feature type="transmembrane region" description="Helical" evidence="2">
    <location>
        <begin position="166"/>
        <end position="190"/>
    </location>
</feature>
<evidence type="ECO:0000313" key="5">
    <source>
        <dbReference type="Proteomes" id="UP000596742"/>
    </source>
</evidence>
<dbReference type="InterPro" id="IPR043159">
    <property type="entry name" value="Lectin_gal-bd_sf"/>
</dbReference>
<feature type="compositionally biased region" description="Polar residues" evidence="1">
    <location>
        <begin position="480"/>
        <end position="510"/>
    </location>
</feature>
<dbReference type="OrthoDB" id="6095247at2759"/>
<dbReference type="Proteomes" id="UP000596742">
    <property type="component" value="Unassembled WGS sequence"/>
</dbReference>
<protein>
    <recommendedName>
        <fullName evidence="6">SUEL-type lectin domain-containing protein</fullName>
    </recommendedName>
</protein>
<comment type="caution">
    <text evidence="4">The sequence shown here is derived from an EMBL/GenBank/DDBJ whole genome shotgun (WGS) entry which is preliminary data.</text>
</comment>
<evidence type="ECO:0000256" key="3">
    <source>
        <dbReference type="SAM" id="SignalP"/>
    </source>
</evidence>
<keyword evidence="2" id="KW-0812">Transmembrane</keyword>
<name>A0A8B6GKM6_MYTGA</name>
<keyword evidence="5" id="KW-1185">Reference proteome</keyword>
<feature type="compositionally biased region" description="Polar residues" evidence="1">
    <location>
        <begin position="418"/>
        <end position="435"/>
    </location>
</feature>